<feature type="coiled-coil region" evidence="5">
    <location>
        <begin position="1096"/>
        <end position="1207"/>
    </location>
</feature>
<keyword evidence="3" id="KW-0347">Helicase</keyword>
<feature type="compositionally biased region" description="Low complexity" evidence="6">
    <location>
        <begin position="764"/>
        <end position="774"/>
    </location>
</feature>
<dbReference type="Pfam" id="PF00271">
    <property type="entry name" value="Helicase_C"/>
    <property type="match status" value="1"/>
</dbReference>
<feature type="compositionally biased region" description="Polar residues" evidence="6">
    <location>
        <begin position="563"/>
        <end position="573"/>
    </location>
</feature>
<dbReference type="GO" id="GO:0004386">
    <property type="term" value="F:helicase activity"/>
    <property type="evidence" value="ECO:0007669"/>
    <property type="project" value="UniProtKB-KW"/>
</dbReference>
<dbReference type="SMART" id="SM00490">
    <property type="entry name" value="HELICc"/>
    <property type="match status" value="1"/>
</dbReference>
<feature type="region of interest" description="Disordered" evidence="6">
    <location>
        <begin position="724"/>
        <end position="824"/>
    </location>
</feature>
<dbReference type="Pfam" id="PF00270">
    <property type="entry name" value="DEAD"/>
    <property type="match status" value="1"/>
</dbReference>
<dbReference type="Gene3D" id="3.40.50.300">
    <property type="entry name" value="P-loop containing nucleotide triphosphate hydrolases"/>
    <property type="match status" value="2"/>
</dbReference>
<dbReference type="InterPro" id="IPR011545">
    <property type="entry name" value="DEAD/DEAH_box_helicase_dom"/>
</dbReference>
<keyword evidence="4" id="KW-0067">ATP-binding</keyword>
<dbReference type="EMBL" id="CAJVPZ010005011">
    <property type="protein sequence ID" value="CAG8554913.1"/>
    <property type="molecule type" value="Genomic_DNA"/>
</dbReference>
<feature type="coiled-coil region" evidence="5">
    <location>
        <begin position="838"/>
        <end position="890"/>
    </location>
</feature>
<reference evidence="10" key="1">
    <citation type="submission" date="2021-06" db="EMBL/GenBank/DDBJ databases">
        <authorList>
            <person name="Kallberg Y."/>
            <person name="Tangrot J."/>
            <person name="Rosling A."/>
        </authorList>
    </citation>
    <scope>NUCLEOTIDE SEQUENCE</scope>
    <source>
        <strain evidence="10">IN212</strain>
    </source>
</reference>
<dbReference type="SUPFAM" id="SSF52540">
    <property type="entry name" value="P-loop containing nucleoside triphosphate hydrolases"/>
    <property type="match status" value="1"/>
</dbReference>
<dbReference type="GO" id="GO:0016787">
    <property type="term" value="F:hydrolase activity"/>
    <property type="evidence" value="ECO:0007669"/>
    <property type="project" value="UniProtKB-KW"/>
</dbReference>
<evidence type="ECO:0000256" key="2">
    <source>
        <dbReference type="ARBA" id="ARBA00022801"/>
    </source>
</evidence>
<evidence type="ECO:0000256" key="4">
    <source>
        <dbReference type="ARBA" id="ARBA00022840"/>
    </source>
</evidence>
<keyword evidence="11" id="KW-1185">Reference proteome</keyword>
<evidence type="ECO:0000256" key="6">
    <source>
        <dbReference type="SAM" id="MobiDB-lite"/>
    </source>
</evidence>
<feature type="domain" description="Helicase ATP-binding" evidence="8">
    <location>
        <begin position="23"/>
        <end position="225"/>
    </location>
</feature>
<name>A0A9N9FTC2_9GLOM</name>
<dbReference type="SMART" id="SM00487">
    <property type="entry name" value="DEXDc"/>
    <property type="match status" value="1"/>
</dbReference>
<feature type="coiled-coil region" evidence="5">
    <location>
        <begin position="921"/>
        <end position="952"/>
    </location>
</feature>
<dbReference type="InterPro" id="IPR000938">
    <property type="entry name" value="CAP-Gly_domain"/>
</dbReference>
<feature type="compositionally biased region" description="Polar residues" evidence="6">
    <location>
        <begin position="1602"/>
        <end position="1613"/>
    </location>
</feature>
<dbReference type="SUPFAM" id="SSF74924">
    <property type="entry name" value="Cap-Gly domain"/>
    <property type="match status" value="1"/>
</dbReference>
<feature type="compositionally biased region" description="Low complexity" evidence="6">
    <location>
        <begin position="783"/>
        <end position="806"/>
    </location>
</feature>
<feature type="compositionally biased region" description="Polar residues" evidence="6">
    <location>
        <begin position="425"/>
        <end position="435"/>
    </location>
</feature>
<feature type="coiled-coil region" evidence="5">
    <location>
        <begin position="1316"/>
        <end position="1566"/>
    </location>
</feature>
<sequence length="1792" mass="199814">PICKVLDKNFNITIPTQCQKALIPAILAGKDVLVRDITGSGKTFGIVLALLNQSRKQVFVNHSTMKKPCVTSILVVPSRELGFQIENWIHMLLIDSGLPLKSIIQVVAKTSQQDEIRQLDDLNNIPPHILVGTATRLSDLTAEGLLTFSNLRTLVLDEADHLLRLPTKHAPLKRIRNRLIHPKPAELLTRKIFEQARPQLVVSSATLNRALRFYFKDNEYSEDPIFVDMTQGTLSPPTIEHYCLLVSSKEIKNITSADFSDGHNKCNVKSFEERTQDFDDVDDRMLDSVAGAIELENVQSGLIFVNNKINVPVVIERLKQFGVIAKELATSFINKEIKSSPWNNPSESTSGTIFVAPEYTARGIDISSVSHVFILGMPSSSTEYLHMSGRTGRMGRSGKVITIIREGSSVPVSALPSPAGRRRSSTGTAQKSTTGLKGLTPEQEALLQEAMEKYNPGAATKANEFNSSSTSAPSTQSDLPFPSSTIPNSSNQSNNSLRKPGARRPSISKVTRQPLLPPLDEMPTDLPISTTQPQALPSKYSLNNSVHQSSISSQRSFSIQNQHSTTGSPSTNILPVHPRLQSVSTSPRPASPSLSQFSVGDRVIAESMNIIGTLRFLGPIDIKPGTWAGVEVDIPGTGKNDGSLSKVDKEPAGLPQVSTSIKPNPPTHKLPRPSSTSTNSSDKESSGIPSMDPRISKNAQNAALAASRITAGSRASKYIGVTASQLKQRSKPTNIITTPITEPQSFRNQSQETKKTSGLTRPGSNNNLKSLSLSQTYAKNRPRSNSSSSNGSAISSTSQSASQPRSVISRSPNPPNDALSPSDSDMTVIASINEEMSNKSLQEKVKKLLNDSENSENVPLSLFDQQALRIQQLQMKIDVLEGENARLKLDDRKLQTQADAGKLHERSFLNRRTGLTHADVKESWENEKIALLEEKESIEKALNEKIAELTKKLQDSSKGRPGTSLSQIADDDFMSDKILQLTELVEQKDEQIKSLEESLNKVTKQSNEYQIKIAELEKINTERADKIEQLASLGTQNSQTESSDRVAQLEKVIQEKSTEIVQLTGNVESIQMESDGKMRALQETINELKSAGQETINIYELRVSSLEQQVEDLKKAGVETISLYEEATNRISEREAKINLLEKEAEELRSAGVEAIDVYEKTIEETKREMENTKNQLIRKEEALSAANKEIERLRLLQKELTETKTKREEGLRNELADLQTGLEHMMRADAKSRERIYQLEDEVRDSQALVSRQQEEISALKNNMQNLMAANTDEEIEKVKEVFESDIKRLQYELGEVRKLLSDTQSEKRALVGELDVIKDEKKLVEKKLQDNEKERQDIITEMDVLKGNMLQNENERTQLVTDIEEYKVNITRVEEQKISIIKDAEAEKSALMESFENLRKELIEVRENTQKDLEELQQRLKNKENHAGQLKSELDIKIAELEQLKKNAENLKVVEDLSVSSQDSVKLKTENEQLKKKIKDLAISTKTTEDMTQKIKEFEEKVTAYEEQITGLKHIVQELTRENVSITSDNKKILAEQEKLMEAHRQVENECLKLMDELERLHSESLGGQGILSLSPPVEDSYQANGVSSVDQEDSEEGETSQARTDTSRLQSLLVEKQSQIDRLTSKHNAETRELRQKIQELERSKQREITALNKDVAELESLIESKIFREADLEEEVQRERRNTKKWKDDFEDLKEQLNKMNNSDGASLLEASILGNGLIDGGSPPRTNKTETSNLYCEICEEAGHDIISCKVVFGTHSSASNASSDTAVGGFTGSHKDERPVSEFQIR</sequence>
<comment type="caution">
    <text evidence="10">The sequence shown here is derived from an EMBL/GenBank/DDBJ whole genome shotgun (WGS) entry which is preliminary data.</text>
</comment>
<proteinExistence type="predicted"/>
<feature type="region of interest" description="Disordered" evidence="6">
    <location>
        <begin position="411"/>
        <end position="440"/>
    </location>
</feature>
<feature type="region of interest" description="Disordered" evidence="6">
    <location>
        <begin position="633"/>
        <end position="694"/>
    </location>
</feature>
<dbReference type="PROSITE" id="PS51192">
    <property type="entry name" value="HELICASE_ATP_BIND_1"/>
    <property type="match status" value="1"/>
</dbReference>
<feature type="domain" description="Helicase C-terminal" evidence="9">
    <location>
        <begin position="285"/>
        <end position="447"/>
    </location>
</feature>
<dbReference type="OrthoDB" id="2130750at2759"/>
<feature type="region of interest" description="Disordered" evidence="6">
    <location>
        <begin position="460"/>
        <end position="595"/>
    </location>
</feature>
<evidence type="ECO:0000256" key="5">
    <source>
        <dbReference type="SAM" id="Coils"/>
    </source>
</evidence>
<dbReference type="InterPro" id="IPR036859">
    <property type="entry name" value="CAP-Gly_dom_sf"/>
</dbReference>
<feature type="compositionally biased region" description="Low complexity" evidence="6">
    <location>
        <begin position="541"/>
        <end position="562"/>
    </location>
</feature>
<dbReference type="InterPro" id="IPR001650">
    <property type="entry name" value="Helicase_C-like"/>
</dbReference>
<accession>A0A9N9FTC2</accession>
<keyword evidence="5" id="KW-0175">Coiled coil</keyword>
<evidence type="ECO:0000313" key="10">
    <source>
        <dbReference type="EMBL" id="CAG8554913.1"/>
    </source>
</evidence>
<feature type="compositionally biased region" description="Low complexity" evidence="6">
    <location>
        <begin position="467"/>
        <end position="477"/>
    </location>
</feature>
<dbReference type="Pfam" id="PF01302">
    <property type="entry name" value="CAP_GLY"/>
    <property type="match status" value="1"/>
</dbReference>
<evidence type="ECO:0000256" key="1">
    <source>
        <dbReference type="ARBA" id="ARBA00022741"/>
    </source>
</evidence>
<feature type="compositionally biased region" description="Polar residues" evidence="6">
    <location>
        <begin position="482"/>
        <end position="497"/>
    </location>
</feature>
<keyword evidence="2" id="KW-0378">Hydrolase</keyword>
<organism evidence="10 11">
    <name type="scientific">Racocetra fulgida</name>
    <dbReference type="NCBI Taxonomy" id="60492"/>
    <lineage>
        <taxon>Eukaryota</taxon>
        <taxon>Fungi</taxon>
        <taxon>Fungi incertae sedis</taxon>
        <taxon>Mucoromycota</taxon>
        <taxon>Glomeromycotina</taxon>
        <taxon>Glomeromycetes</taxon>
        <taxon>Diversisporales</taxon>
        <taxon>Gigasporaceae</taxon>
        <taxon>Racocetra</taxon>
    </lineage>
</organism>
<evidence type="ECO:0000313" key="11">
    <source>
        <dbReference type="Proteomes" id="UP000789396"/>
    </source>
</evidence>
<feature type="non-terminal residue" evidence="10">
    <location>
        <position position="1792"/>
    </location>
</feature>
<dbReference type="InterPro" id="IPR014001">
    <property type="entry name" value="Helicase_ATP-bd"/>
</dbReference>
<feature type="region of interest" description="Disordered" evidence="6">
    <location>
        <begin position="1571"/>
        <end position="1613"/>
    </location>
</feature>
<feature type="compositionally biased region" description="Low complexity" evidence="6">
    <location>
        <begin position="732"/>
        <end position="743"/>
    </location>
</feature>
<feature type="compositionally biased region" description="Basic and acidic residues" evidence="6">
    <location>
        <begin position="1779"/>
        <end position="1792"/>
    </location>
</feature>
<feature type="compositionally biased region" description="Polar residues" evidence="6">
    <location>
        <begin position="744"/>
        <end position="763"/>
    </location>
</feature>
<evidence type="ECO:0000256" key="3">
    <source>
        <dbReference type="ARBA" id="ARBA00022806"/>
    </source>
</evidence>
<feature type="domain" description="CAP-Gly" evidence="7">
    <location>
        <begin position="618"/>
        <end position="662"/>
    </location>
</feature>
<dbReference type="SMART" id="SM01052">
    <property type="entry name" value="CAP_GLY"/>
    <property type="match status" value="1"/>
</dbReference>
<keyword evidence="1" id="KW-0547">Nucleotide-binding</keyword>
<dbReference type="Proteomes" id="UP000789396">
    <property type="component" value="Unassembled WGS sequence"/>
</dbReference>
<dbReference type="Gene3D" id="2.30.30.190">
    <property type="entry name" value="CAP Gly-rich-like domain"/>
    <property type="match status" value="1"/>
</dbReference>
<dbReference type="GO" id="GO:0005524">
    <property type="term" value="F:ATP binding"/>
    <property type="evidence" value="ECO:0007669"/>
    <property type="project" value="UniProtKB-KW"/>
</dbReference>
<feature type="coiled-coil region" evidence="5">
    <location>
        <begin position="1237"/>
        <end position="1278"/>
    </location>
</feature>
<evidence type="ECO:0000259" key="7">
    <source>
        <dbReference type="PROSITE" id="PS50245"/>
    </source>
</evidence>
<protein>
    <submittedName>
        <fullName evidence="10">4988_t:CDS:1</fullName>
    </submittedName>
</protein>
<gene>
    <name evidence="10" type="ORF">RFULGI_LOCUS4807</name>
</gene>
<dbReference type="PROSITE" id="PS50245">
    <property type="entry name" value="CAP_GLY_2"/>
    <property type="match status" value="1"/>
</dbReference>
<feature type="coiled-coil region" evidence="5">
    <location>
        <begin position="978"/>
        <end position="1019"/>
    </location>
</feature>
<evidence type="ECO:0000259" key="9">
    <source>
        <dbReference type="PROSITE" id="PS51194"/>
    </source>
</evidence>
<feature type="coiled-coil region" evidence="5">
    <location>
        <begin position="1616"/>
        <end position="1707"/>
    </location>
</feature>
<dbReference type="InterPro" id="IPR027417">
    <property type="entry name" value="P-loop_NTPase"/>
</dbReference>
<evidence type="ECO:0000259" key="8">
    <source>
        <dbReference type="PROSITE" id="PS51192"/>
    </source>
</evidence>
<dbReference type="PANTHER" id="PTHR47960">
    <property type="entry name" value="DEAD-BOX ATP-DEPENDENT RNA HELICASE 50"/>
    <property type="match status" value="1"/>
</dbReference>
<dbReference type="GO" id="GO:0003676">
    <property type="term" value="F:nucleic acid binding"/>
    <property type="evidence" value="ECO:0007669"/>
    <property type="project" value="InterPro"/>
</dbReference>
<dbReference type="PROSITE" id="PS51194">
    <property type="entry name" value="HELICASE_CTER"/>
    <property type="match status" value="1"/>
</dbReference>
<feature type="compositionally biased region" description="Polar residues" evidence="6">
    <location>
        <begin position="581"/>
        <end position="595"/>
    </location>
</feature>
<feature type="region of interest" description="Disordered" evidence="6">
    <location>
        <begin position="1764"/>
        <end position="1792"/>
    </location>
</feature>